<dbReference type="InterPro" id="IPR007119">
    <property type="entry name" value="Phage_tail_spike_N"/>
</dbReference>
<accession>A0A9W5QI63</accession>
<dbReference type="AlphaFoldDB" id="A0A9W5QI63"/>
<comment type="caution">
    <text evidence="2">The sequence shown here is derived from an EMBL/GenBank/DDBJ whole genome shotgun (WGS) entry which is preliminary data.</text>
</comment>
<reference evidence="2 3" key="1">
    <citation type="submission" date="2012-12" db="EMBL/GenBank/DDBJ databases">
        <title>The Genome Sequence of Bacillus cereus ISP2954.</title>
        <authorList>
            <consortium name="The Broad Institute Genome Sequencing Platform"/>
            <consortium name="The Broad Institute Genome Sequencing Center for Infectious Disease"/>
            <person name="Feldgarden M."/>
            <person name="Van der Auwera G.A."/>
            <person name="Mahillon J."/>
            <person name="Duprez V."/>
            <person name="Timmery S."/>
            <person name="Mattelet C."/>
            <person name="Dierick K."/>
            <person name="Sun M."/>
            <person name="Yu Z."/>
            <person name="Zhu L."/>
            <person name="Hu X."/>
            <person name="Shank E.B."/>
            <person name="Swiecicka I."/>
            <person name="Hansen B.M."/>
            <person name="Andrup L."/>
            <person name="Walker B."/>
            <person name="Young S.K."/>
            <person name="Zeng Q."/>
            <person name="Gargeya S."/>
            <person name="Fitzgerald M."/>
            <person name="Haas B."/>
            <person name="Abouelleil A."/>
            <person name="Alvarado L."/>
            <person name="Arachchi H.M."/>
            <person name="Berlin A.M."/>
            <person name="Chapman S.B."/>
            <person name="Dewar J."/>
            <person name="Goldberg J."/>
            <person name="Griggs A."/>
            <person name="Gujja S."/>
            <person name="Hansen M."/>
            <person name="Howarth C."/>
            <person name="Imamovic A."/>
            <person name="Larimer J."/>
            <person name="McCowan C."/>
            <person name="Murphy C."/>
            <person name="Neiman D."/>
            <person name="Pearson M."/>
            <person name="Priest M."/>
            <person name="Roberts A."/>
            <person name="Saif S."/>
            <person name="Shea T."/>
            <person name="Sisk P."/>
            <person name="Sykes S."/>
            <person name="Wortman J."/>
            <person name="Nusbaum C."/>
            <person name="Birren B."/>
        </authorList>
    </citation>
    <scope>NUCLEOTIDE SEQUENCE [LARGE SCALE GENOMIC DNA]</scope>
    <source>
        <strain evidence="2 3">ISP2954</strain>
    </source>
</reference>
<dbReference type="InterPro" id="IPR010572">
    <property type="entry name" value="Tail_dom"/>
</dbReference>
<dbReference type="NCBIfam" id="TIGR01665">
    <property type="entry name" value="put_anti_recept"/>
    <property type="match status" value="1"/>
</dbReference>
<dbReference type="Proteomes" id="UP000013989">
    <property type="component" value="Unassembled WGS sequence"/>
</dbReference>
<gene>
    <name evidence="2" type="ORF">IGU_05470</name>
</gene>
<proteinExistence type="predicted"/>
<feature type="domain" description="Tail spike" evidence="1">
    <location>
        <begin position="97"/>
        <end position="345"/>
    </location>
</feature>
<name>A0A9W5QI63_BACCE</name>
<evidence type="ECO:0000259" key="1">
    <source>
        <dbReference type="Pfam" id="PF06605"/>
    </source>
</evidence>
<protein>
    <submittedName>
        <fullName evidence="2">Phage minor structural protein</fullName>
    </submittedName>
</protein>
<evidence type="ECO:0000313" key="2">
    <source>
        <dbReference type="EMBL" id="EOP67791.1"/>
    </source>
</evidence>
<sequence>MRTPSGILHVVDFKTDQIVAAIQPNDYWDDKRHWELKNNVDMLDFTVFDGTTHSATLQQQNLVLKEVRDGRIVPYVITETEKNSAKRSITTYASGAWVQIAKSGIIKPQRIEGKTVNEFIDMALVGMKWKRGKTDYAGFHTMTIDEFMDPLTFLKKIASLFKLEIQYRVEVQGSQIVGWYVDMIQRRGRDTGKEIELGKDLIGVTRIEHSRDICTALVGFVKGEGDNVITIESINRGLPYIVDNDAFQRWNERGKHKFGFYTPETEELNMTPQRLMTLMEIELKKRVNSSVSYEVEAQSIGRIFGLAHELINEGDTIRIKDTGFTPKLYLEARVIAGDESFTDPTQDKYVFGDYREITDPNEELRKIYNRILSKFGEKQEMLDQLDKLVKEANETASWMMRQVGYIVRRKALLERLKRLFLER</sequence>
<evidence type="ECO:0000313" key="3">
    <source>
        <dbReference type="Proteomes" id="UP000013989"/>
    </source>
</evidence>
<organism evidence="2 3">
    <name type="scientific">Bacillus cereus ISP2954</name>
    <dbReference type="NCBI Taxonomy" id="1053215"/>
    <lineage>
        <taxon>Bacteria</taxon>
        <taxon>Bacillati</taxon>
        <taxon>Bacillota</taxon>
        <taxon>Bacilli</taxon>
        <taxon>Bacillales</taxon>
        <taxon>Bacillaceae</taxon>
        <taxon>Bacillus</taxon>
        <taxon>Bacillus cereus group</taxon>
    </lineage>
</organism>
<dbReference type="Pfam" id="PF06605">
    <property type="entry name" value="Prophage_tail"/>
    <property type="match status" value="1"/>
</dbReference>
<dbReference type="EMBL" id="AHEJ01000037">
    <property type="protein sequence ID" value="EOP67791.1"/>
    <property type="molecule type" value="Genomic_DNA"/>
</dbReference>